<organism evidence="1">
    <name type="scientific">marine metagenome</name>
    <dbReference type="NCBI Taxonomy" id="408172"/>
    <lineage>
        <taxon>unclassified sequences</taxon>
        <taxon>metagenomes</taxon>
        <taxon>ecological metagenomes</taxon>
    </lineage>
</organism>
<reference evidence="1" key="1">
    <citation type="submission" date="2018-05" db="EMBL/GenBank/DDBJ databases">
        <authorList>
            <person name="Lanie J.A."/>
            <person name="Ng W.-L."/>
            <person name="Kazmierczak K.M."/>
            <person name="Andrzejewski T.M."/>
            <person name="Davidsen T.M."/>
            <person name="Wayne K.J."/>
            <person name="Tettelin H."/>
            <person name="Glass J.I."/>
            <person name="Rusch D."/>
            <person name="Podicherti R."/>
            <person name="Tsui H.-C.T."/>
            <person name="Winkler M.E."/>
        </authorList>
    </citation>
    <scope>NUCLEOTIDE SEQUENCE</scope>
</reference>
<sequence length="90" mass="10031">MKGLETLGDQTIFTFTQSGLTVGMIDNDCSTLVKYELSKSLFEDYKFSSDNFDPIRLGVVVARMKDITKTLTTEDTLGFEYDSADPTVLT</sequence>
<dbReference type="Gene3D" id="3.70.10.10">
    <property type="match status" value="1"/>
</dbReference>
<protein>
    <submittedName>
        <fullName evidence="1">Uncharacterized protein</fullName>
    </submittedName>
</protein>
<feature type="non-terminal residue" evidence="1">
    <location>
        <position position="90"/>
    </location>
</feature>
<evidence type="ECO:0000313" key="1">
    <source>
        <dbReference type="EMBL" id="SVD56420.1"/>
    </source>
</evidence>
<gene>
    <name evidence="1" type="ORF">METZ01_LOCUS409274</name>
</gene>
<proteinExistence type="predicted"/>
<accession>A0A382WD36</accession>
<name>A0A382WD36_9ZZZZ</name>
<dbReference type="EMBL" id="UINC01158728">
    <property type="protein sequence ID" value="SVD56420.1"/>
    <property type="molecule type" value="Genomic_DNA"/>
</dbReference>
<dbReference type="SUPFAM" id="SSF55979">
    <property type="entry name" value="DNA clamp"/>
    <property type="match status" value="1"/>
</dbReference>
<dbReference type="InterPro" id="IPR046938">
    <property type="entry name" value="DNA_clamp_sf"/>
</dbReference>
<dbReference type="AlphaFoldDB" id="A0A382WD36"/>